<evidence type="ECO:0000313" key="2">
    <source>
        <dbReference type="Proteomes" id="UP001152798"/>
    </source>
</evidence>
<reference evidence="1" key="1">
    <citation type="submission" date="2022-01" db="EMBL/GenBank/DDBJ databases">
        <authorList>
            <person name="King R."/>
        </authorList>
    </citation>
    <scope>NUCLEOTIDE SEQUENCE</scope>
</reference>
<accession>A0A9P0H9G5</accession>
<gene>
    <name evidence="1" type="ORF">NEZAVI_LOCUS7608</name>
</gene>
<dbReference type="Proteomes" id="UP001152798">
    <property type="component" value="Chromosome 4"/>
</dbReference>
<sequence length="103" mass="11421">MKATWRKSCSCFSGPISMAGCPRSPKYRLTRHFRSATPSYFRYTRQVYGSADILVGASRRETDLGRTTARRGIASCWYRPPPVGEVGESLGSVCLLPSQLSVQ</sequence>
<organism evidence="1 2">
    <name type="scientific">Nezara viridula</name>
    <name type="common">Southern green stink bug</name>
    <name type="synonym">Cimex viridulus</name>
    <dbReference type="NCBI Taxonomy" id="85310"/>
    <lineage>
        <taxon>Eukaryota</taxon>
        <taxon>Metazoa</taxon>
        <taxon>Ecdysozoa</taxon>
        <taxon>Arthropoda</taxon>
        <taxon>Hexapoda</taxon>
        <taxon>Insecta</taxon>
        <taxon>Pterygota</taxon>
        <taxon>Neoptera</taxon>
        <taxon>Paraneoptera</taxon>
        <taxon>Hemiptera</taxon>
        <taxon>Heteroptera</taxon>
        <taxon>Panheteroptera</taxon>
        <taxon>Pentatomomorpha</taxon>
        <taxon>Pentatomoidea</taxon>
        <taxon>Pentatomidae</taxon>
        <taxon>Pentatominae</taxon>
        <taxon>Nezara</taxon>
    </lineage>
</organism>
<protein>
    <submittedName>
        <fullName evidence="1">Uncharacterized protein</fullName>
    </submittedName>
</protein>
<dbReference type="AlphaFoldDB" id="A0A9P0H9G5"/>
<proteinExistence type="predicted"/>
<keyword evidence="2" id="KW-1185">Reference proteome</keyword>
<dbReference type="PROSITE" id="PS51257">
    <property type="entry name" value="PROKAR_LIPOPROTEIN"/>
    <property type="match status" value="1"/>
</dbReference>
<dbReference type="EMBL" id="OV725080">
    <property type="protein sequence ID" value="CAH1397850.1"/>
    <property type="molecule type" value="Genomic_DNA"/>
</dbReference>
<evidence type="ECO:0000313" key="1">
    <source>
        <dbReference type="EMBL" id="CAH1397850.1"/>
    </source>
</evidence>
<name>A0A9P0H9G5_NEZVI</name>